<evidence type="ECO:0000313" key="2">
    <source>
        <dbReference type="EMBL" id="COY58996.1"/>
    </source>
</evidence>
<feature type="compositionally biased region" description="Polar residues" evidence="1">
    <location>
        <begin position="43"/>
        <end position="60"/>
    </location>
</feature>
<dbReference type="AlphaFoldDB" id="A0A916PGQ6"/>
<reference evidence="3" key="1">
    <citation type="submission" date="2015-03" db="EMBL/GenBank/DDBJ databases">
        <authorList>
            <consortium name="Pathogen Informatics"/>
        </authorList>
    </citation>
    <scope>NUCLEOTIDE SEQUENCE [LARGE SCALE GENOMIC DNA]</scope>
    <source>
        <strain evidence="3">N09902308</strain>
    </source>
</reference>
<accession>A0A916PGQ6</accession>
<organism evidence="2 3">
    <name type="scientific">Mycobacterium tuberculosis</name>
    <dbReference type="NCBI Taxonomy" id="1773"/>
    <lineage>
        <taxon>Bacteria</taxon>
        <taxon>Bacillati</taxon>
        <taxon>Actinomycetota</taxon>
        <taxon>Actinomycetes</taxon>
        <taxon>Mycobacteriales</taxon>
        <taxon>Mycobacteriaceae</taxon>
        <taxon>Mycobacterium</taxon>
        <taxon>Mycobacterium tuberculosis complex</taxon>
    </lineage>
</organism>
<dbReference type="EMBL" id="CSBK01001366">
    <property type="protein sequence ID" value="COY58996.1"/>
    <property type="molecule type" value="Genomic_DNA"/>
</dbReference>
<feature type="region of interest" description="Disordered" evidence="1">
    <location>
        <begin position="29"/>
        <end position="60"/>
    </location>
</feature>
<proteinExistence type="predicted"/>
<dbReference type="Proteomes" id="UP000039021">
    <property type="component" value="Unassembled WGS sequence"/>
</dbReference>
<evidence type="ECO:0000256" key="1">
    <source>
        <dbReference type="SAM" id="MobiDB-lite"/>
    </source>
</evidence>
<gene>
    <name evidence="2" type="ORF">ERS007739_02840</name>
</gene>
<evidence type="ECO:0000313" key="3">
    <source>
        <dbReference type="Proteomes" id="UP000039021"/>
    </source>
</evidence>
<feature type="compositionally biased region" description="Basic residues" evidence="1">
    <location>
        <begin position="29"/>
        <end position="39"/>
    </location>
</feature>
<name>A0A916PGQ6_MYCTX</name>
<sequence length="60" mass="6781">MKGRPPANTPTCKTVTMCGCPERRPMARCSRRKRSRLSRSRSVLNTLTATARSSEGWTQR</sequence>
<comment type="caution">
    <text evidence="2">The sequence shown here is derived from an EMBL/GenBank/DDBJ whole genome shotgun (WGS) entry which is preliminary data.</text>
</comment>
<protein>
    <submittedName>
        <fullName evidence="2">Uncharacterized protein</fullName>
    </submittedName>
</protein>